<dbReference type="PANTHER" id="PTHR43295">
    <property type="entry name" value="ARGININE DECARBOXYLASE"/>
    <property type="match status" value="1"/>
</dbReference>
<dbReference type="InterPro" id="IPR022644">
    <property type="entry name" value="De-COase2_N"/>
</dbReference>
<dbReference type="Pfam" id="PF02784">
    <property type="entry name" value="Orn_Arg_deC_N"/>
    <property type="match status" value="1"/>
</dbReference>
<name>A0A7C2TKF0_9BACT</name>
<keyword evidence="2" id="KW-0663">Pyridoxal phosphate</keyword>
<dbReference type="EMBL" id="DSDS01000165">
    <property type="protein sequence ID" value="HET98505.1"/>
    <property type="molecule type" value="Genomic_DNA"/>
</dbReference>
<dbReference type="EC" id="4.1.1.19" evidence="4"/>
<dbReference type="GO" id="GO:0008295">
    <property type="term" value="P:spermidine biosynthetic process"/>
    <property type="evidence" value="ECO:0007669"/>
    <property type="project" value="InterPro"/>
</dbReference>
<dbReference type="PANTHER" id="PTHR43295:SF9">
    <property type="entry name" value="BIOSYNTHETIC ARGININE DECARBOXYLASE"/>
    <property type="match status" value="1"/>
</dbReference>
<dbReference type="PROSITE" id="PS00878">
    <property type="entry name" value="ODR_DC_2_1"/>
    <property type="match status" value="1"/>
</dbReference>
<reference evidence="4" key="1">
    <citation type="journal article" date="2020" name="mSystems">
        <title>Genome- and Community-Level Interaction Insights into Carbon Utilization and Element Cycling Functions of Hydrothermarchaeota in Hydrothermal Sediment.</title>
        <authorList>
            <person name="Zhou Z."/>
            <person name="Liu Y."/>
            <person name="Xu W."/>
            <person name="Pan J."/>
            <person name="Luo Z.H."/>
            <person name="Li M."/>
        </authorList>
    </citation>
    <scope>NUCLEOTIDE SEQUENCE [LARGE SCALE GENOMIC DNA]</scope>
    <source>
        <strain evidence="4">SpSt-1224</strain>
    </source>
</reference>
<comment type="caution">
    <text evidence="4">The sequence shown here is derived from an EMBL/GenBank/DDBJ whole genome shotgun (WGS) entry which is preliminary data.</text>
</comment>
<evidence type="ECO:0000313" key="4">
    <source>
        <dbReference type="EMBL" id="HET98505.1"/>
    </source>
</evidence>
<evidence type="ECO:0000256" key="2">
    <source>
        <dbReference type="ARBA" id="ARBA00022898"/>
    </source>
</evidence>
<dbReference type="PRINTS" id="PR01179">
    <property type="entry name" value="ODADCRBXLASE"/>
</dbReference>
<feature type="non-terminal residue" evidence="4">
    <location>
        <position position="284"/>
    </location>
</feature>
<keyword evidence="4" id="KW-0456">Lyase</keyword>
<dbReference type="SUPFAM" id="SSF51419">
    <property type="entry name" value="PLP-binding barrel"/>
    <property type="match status" value="1"/>
</dbReference>
<dbReference type="InterPro" id="IPR022653">
    <property type="entry name" value="De-COase2_pyr-phos_BS"/>
</dbReference>
<dbReference type="Gene3D" id="3.20.20.10">
    <property type="entry name" value="Alanine racemase"/>
    <property type="match status" value="1"/>
</dbReference>
<accession>A0A7C2TKF0</accession>
<dbReference type="InterPro" id="IPR002985">
    <property type="entry name" value="Arg_decrbxlase"/>
</dbReference>
<dbReference type="PRINTS" id="PR01180">
    <property type="entry name" value="ARGDCRBXLASE"/>
</dbReference>
<evidence type="ECO:0000259" key="3">
    <source>
        <dbReference type="Pfam" id="PF02784"/>
    </source>
</evidence>
<organism evidence="4">
    <name type="scientific">Desulfurivibrio alkaliphilus</name>
    <dbReference type="NCBI Taxonomy" id="427923"/>
    <lineage>
        <taxon>Bacteria</taxon>
        <taxon>Pseudomonadati</taxon>
        <taxon>Thermodesulfobacteriota</taxon>
        <taxon>Desulfobulbia</taxon>
        <taxon>Desulfobulbales</taxon>
        <taxon>Desulfobulbaceae</taxon>
        <taxon>Desulfurivibrio</taxon>
    </lineage>
</organism>
<gene>
    <name evidence="4" type="primary">speA</name>
    <name evidence="4" type="ORF">ENN98_07450</name>
</gene>
<dbReference type="AlphaFoldDB" id="A0A7C2TKF0"/>
<dbReference type="InterPro" id="IPR000183">
    <property type="entry name" value="Orn/DAP/Arg_de-COase"/>
</dbReference>
<dbReference type="Proteomes" id="UP000885986">
    <property type="component" value="Unassembled WGS sequence"/>
</dbReference>
<dbReference type="GO" id="GO:0008792">
    <property type="term" value="F:arginine decarboxylase activity"/>
    <property type="evidence" value="ECO:0007669"/>
    <property type="project" value="UniProtKB-EC"/>
</dbReference>
<proteinExistence type="predicted"/>
<dbReference type="NCBIfam" id="NF003763">
    <property type="entry name" value="PRK05354.1"/>
    <property type="match status" value="1"/>
</dbReference>
<comment type="cofactor">
    <cofactor evidence="1">
        <name>pyridoxal 5'-phosphate</name>
        <dbReference type="ChEBI" id="CHEBI:597326"/>
    </cofactor>
</comment>
<sequence length="284" mass="31974">MSVEKQEDTEWTTEQARDLYGINRWGLRYFDINAAGEVTVAPLKEQGASIAIVDVIREAQEQGLHFPMLVRFHDLLRNRVERINRAFSEAIAEAGYKNRYSGVYPIKVNQLREVVEEILDAGQAFHHGLEVGSKPELHAALALHEDQESLIVCNGYKDRDYIRMALLGRKLGKKVILVVEKVEEVSQIISAVKKMKVAPLIGFRVRLMSGGKGKWEKSGGENAKFGLSTMDILRSSRLLKDAGMEECLKLIHFHIGSQVPDILTIKKAVREGAMFYAKLCKMGH</sequence>
<feature type="domain" description="Orn/DAP/Arg decarboxylase 2 N-terminal" evidence="3">
    <location>
        <begin position="82"/>
        <end position="283"/>
    </location>
</feature>
<protein>
    <submittedName>
        <fullName evidence="4">Biosynthetic arginine decarboxylase</fullName>
        <ecNumber evidence="4">4.1.1.19</ecNumber>
    </submittedName>
</protein>
<dbReference type="InterPro" id="IPR029066">
    <property type="entry name" value="PLP-binding_barrel"/>
</dbReference>
<evidence type="ECO:0000256" key="1">
    <source>
        <dbReference type="ARBA" id="ARBA00001933"/>
    </source>
</evidence>
<dbReference type="GO" id="GO:0006527">
    <property type="term" value="P:L-arginine catabolic process"/>
    <property type="evidence" value="ECO:0007669"/>
    <property type="project" value="InterPro"/>
</dbReference>